<evidence type="ECO:0000313" key="3">
    <source>
        <dbReference type="Proteomes" id="UP000321275"/>
    </source>
</evidence>
<dbReference type="EMBL" id="BJUK01000033">
    <property type="protein sequence ID" value="GEK48322.1"/>
    <property type="molecule type" value="Genomic_DNA"/>
</dbReference>
<comment type="caution">
    <text evidence="1">The sequence shown here is derived from an EMBL/GenBank/DDBJ whole genome shotgun (WGS) entry which is preliminary data.</text>
</comment>
<evidence type="ECO:0000313" key="2">
    <source>
        <dbReference type="EMBL" id="MBH8581159.1"/>
    </source>
</evidence>
<protein>
    <submittedName>
        <fullName evidence="1">Uncharacterized protein</fullName>
    </submittedName>
</protein>
<gene>
    <name evidence="1" type="ORF">HPA02_26050</name>
    <name evidence="2" type="ORF">I7V36_13730</name>
</gene>
<evidence type="ECO:0000313" key="1">
    <source>
        <dbReference type="EMBL" id="GEK48322.1"/>
    </source>
</evidence>
<reference evidence="1 3" key="1">
    <citation type="submission" date="2019-07" db="EMBL/GenBank/DDBJ databases">
        <title>Whole genome shotgun sequence of Halomonas pacifica NBRC 102220.</title>
        <authorList>
            <person name="Hosoyama A."/>
            <person name="Uohara A."/>
            <person name="Ohji S."/>
            <person name="Ichikawa N."/>
        </authorList>
    </citation>
    <scope>NUCLEOTIDE SEQUENCE [LARGE SCALE GENOMIC DNA]</scope>
    <source>
        <strain evidence="1 3">NBRC 102220</strain>
    </source>
</reference>
<keyword evidence="3" id="KW-1185">Reference proteome</keyword>
<reference evidence="2 4" key="2">
    <citation type="submission" date="2020-12" db="EMBL/GenBank/DDBJ databases">
        <title>Draft genome sequence of Halomonas pacifica strain CARE-V15.</title>
        <authorList>
            <person name="Vignesh N."/>
            <person name="Thabitha A."/>
            <person name="Saravanan R."/>
            <person name="Manigandan V."/>
        </authorList>
    </citation>
    <scope>NUCLEOTIDE SEQUENCE [LARGE SCALE GENOMIC DNA]</scope>
    <source>
        <strain evidence="2 4">CARE-V15</strain>
    </source>
</reference>
<dbReference type="Proteomes" id="UP000651738">
    <property type="component" value="Unassembled WGS sequence"/>
</dbReference>
<dbReference type="AlphaFoldDB" id="A0A510XA63"/>
<organism evidence="1 3">
    <name type="scientific">Bisbaumannia pacifica</name>
    <dbReference type="NCBI Taxonomy" id="77098"/>
    <lineage>
        <taxon>Bacteria</taxon>
        <taxon>Pseudomonadati</taxon>
        <taxon>Pseudomonadota</taxon>
        <taxon>Gammaproteobacteria</taxon>
        <taxon>Oceanospirillales</taxon>
        <taxon>Halomonadaceae</taxon>
        <taxon>Bisbaumannia</taxon>
    </lineage>
</organism>
<evidence type="ECO:0000313" key="4">
    <source>
        <dbReference type="Proteomes" id="UP000651738"/>
    </source>
</evidence>
<dbReference type="EMBL" id="JAEDAF010000013">
    <property type="protein sequence ID" value="MBH8581159.1"/>
    <property type="molecule type" value="Genomic_DNA"/>
</dbReference>
<name>A0A510XA63_9GAMM</name>
<dbReference type="OrthoDB" id="8753706at2"/>
<accession>A0A510XA63</accession>
<proteinExistence type="predicted"/>
<dbReference type="Proteomes" id="UP000321275">
    <property type="component" value="Unassembled WGS sequence"/>
</dbReference>
<dbReference type="RefSeq" id="WP_146803656.1">
    <property type="nucleotide sequence ID" value="NZ_BJUK01000033.1"/>
</dbReference>
<sequence length="230" mass="25859">MSKYRSNRAILVLEAPWELDADDANRTSVLPFIEGIAKLTGDTEVHYANFYDERSFQMALDCLCKGTFDSRTVYVAAHGYRRTIGGMDIVTLLTKIALKSKKYHITGVMLGSCFVGEHATSMEVCLQESRLRWCAGYASESNWLEGTLIDCSILAHMSALKDDVFDDRERIAAELAVAIQPFRADYPIGDDYQRHPVKLEDSLRFVAQPRGRGNRARDVTSLVWEQHGSA</sequence>